<evidence type="ECO:0000313" key="4">
    <source>
        <dbReference type="Proteomes" id="UP000241769"/>
    </source>
</evidence>
<dbReference type="GO" id="GO:0005829">
    <property type="term" value="C:cytosol"/>
    <property type="evidence" value="ECO:0007669"/>
    <property type="project" value="TreeGrafter"/>
</dbReference>
<evidence type="ECO:0000256" key="1">
    <source>
        <dbReference type="SAM" id="MobiDB-lite"/>
    </source>
</evidence>
<dbReference type="Pfam" id="PF01048">
    <property type="entry name" value="PNP_UDP_1"/>
    <property type="match status" value="1"/>
</dbReference>
<gene>
    <name evidence="3" type="ORF">PROFUN_06239</name>
</gene>
<dbReference type="STRING" id="1890364.A0A2P6NE40"/>
<dbReference type="SUPFAM" id="SSF53167">
    <property type="entry name" value="Purine and uridine phosphorylases"/>
    <property type="match status" value="1"/>
</dbReference>
<dbReference type="AlphaFoldDB" id="A0A2P6NE40"/>
<dbReference type="Proteomes" id="UP000241769">
    <property type="component" value="Unassembled WGS sequence"/>
</dbReference>
<dbReference type="CDD" id="cd17769">
    <property type="entry name" value="NP_TgUP-like"/>
    <property type="match status" value="1"/>
</dbReference>
<sequence>MESATHQPRHEATNANFPRDGEGRVHHVGVKKGEGGPKFSYVQSFLMTTVANRILSVGDHRRASVIASLFDNPSSNLVTTSSRGFTVHTGTFNKVPVTVIATGMGFPMMDFLVRECRAVVEGPMVIMRFGTCGTPQTHIPIGSVVVASEGSIFIRRNPDAWEQDGSWDEKESKYIFSKVVRSDPEISKRLAENMKKMVADCQVYEGLGATADSFYASQGRTDDSFDDDNANLIDQMLEKYSSISALEMETFHLFDLARCSKGTIRSSAAAIVLAQRRSNAFLDKATTERIEKEGGRAVLLTLSETDLTAPSNGN</sequence>
<dbReference type="Gene3D" id="3.40.50.1580">
    <property type="entry name" value="Nucleoside phosphorylase domain"/>
    <property type="match status" value="1"/>
</dbReference>
<proteinExistence type="predicted"/>
<feature type="domain" description="Nucleoside phosphorylase" evidence="2">
    <location>
        <begin position="57"/>
        <end position="272"/>
    </location>
</feature>
<feature type="compositionally biased region" description="Basic and acidic residues" evidence="1">
    <location>
        <begin position="19"/>
        <end position="31"/>
    </location>
</feature>
<dbReference type="OrthoDB" id="416752at2759"/>
<evidence type="ECO:0000259" key="2">
    <source>
        <dbReference type="Pfam" id="PF01048"/>
    </source>
</evidence>
<dbReference type="InParanoid" id="A0A2P6NE40"/>
<dbReference type="GO" id="GO:0004850">
    <property type="term" value="F:uridine phosphorylase activity"/>
    <property type="evidence" value="ECO:0007669"/>
    <property type="project" value="TreeGrafter"/>
</dbReference>
<accession>A0A2P6NE40</accession>
<dbReference type="GO" id="GO:0006218">
    <property type="term" value="P:uridine catabolic process"/>
    <property type="evidence" value="ECO:0007669"/>
    <property type="project" value="TreeGrafter"/>
</dbReference>
<feature type="region of interest" description="Disordered" evidence="1">
    <location>
        <begin position="1"/>
        <end position="31"/>
    </location>
</feature>
<name>A0A2P6NE40_9EUKA</name>
<dbReference type="EMBL" id="MDYQ01000107">
    <property type="protein sequence ID" value="PRP82227.1"/>
    <property type="molecule type" value="Genomic_DNA"/>
</dbReference>
<dbReference type="PANTHER" id="PTHR43691">
    <property type="entry name" value="URIDINE PHOSPHORYLASE"/>
    <property type="match status" value="1"/>
</dbReference>
<dbReference type="InterPro" id="IPR035994">
    <property type="entry name" value="Nucleoside_phosphorylase_sf"/>
</dbReference>
<keyword evidence="4" id="KW-1185">Reference proteome</keyword>
<reference evidence="3 4" key="1">
    <citation type="journal article" date="2018" name="Genome Biol. Evol.">
        <title>Multiple Roots of Fruiting Body Formation in Amoebozoa.</title>
        <authorList>
            <person name="Hillmann F."/>
            <person name="Forbes G."/>
            <person name="Novohradska S."/>
            <person name="Ferling I."/>
            <person name="Riege K."/>
            <person name="Groth M."/>
            <person name="Westermann M."/>
            <person name="Marz M."/>
            <person name="Spaller T."/>
            <person name="Winckler T."/>
            <person name="Schaap P."/>
            <person name="Glockner G."/>
        </authorList>
    </citation>
    <scope>NUCLEOTIDE SEQUENCE [LARGE SCALE GENOMIC DNA]</scope>
    <source>
        <strain evidence="3 4">Jena</strain>
    </source>
</reference>
<comment type="caution">
    <text evidence="3">The sequence shown here is derived from an EMBL/GenBank/DDBJ whole genome shotgun (WGS) entry which is preliminary data.</text>
</comment>
<dbReference type="FunCoup" id="A0A2P6NE40">
    <property type="interactions" value="69"/>
</dbReference>
<organism evidence="3 4">
    <name type="scientific">Planoprotostelium fungivorum</name>
    <dbReference type="NCBI Taxonomy" id="1890364"/>
    <lineage>
        <taxon>Eukaryota</taxon>
        <taxon>Amoebozoa</taxon>
        <taxon>Evosea</taxon>
        <taxon>Variosea</taxon>
        <taxon>Cavosteliida</taxon>
        <taxon>Cavosteliaceae</taxon>
        <taxon>Planoprotostelium</taxon>
    </lineage>
</organism>
<dbReference type="PANTHER" id="PTHR43691:SF14">
    <property type="entry name" value="URIDINE PHOSPHORYLASE"/>
    <property type="match status" value="1"/>
</dbReference>
<evidence type="ECO:0000313" key="3">
    <source>
        <dbReference type="EMBL" id="PRP82227.1"/>
    </source>
</evidence>
<dbReference type="InterPro" id="IPR000845">
    <property type="entry name" value="Nucleoside_phosphorylase_d"/>
</dbReference>
<protein>
    <recommendedName>
        <fullName evidence="2">Nucleoside phosphorylase domain-containing protein</fullName>
    </recommendedName>
</protein>